<evidence type="ECO:0000256" key="2">
    <source>
        <dbReference type="ARBA" id="ARBA00023242"/>
    </source>
</evidence>
<gene>
    <name evidence="6" type="ORF">GH714_002270</name>
</gene>
<organism evidence="6 7">
    <name type="scientific">Hevea brasiliensis</name>
    <name type="common">Para rubber tree</name>
    <name type="synonym">Siphonia brasiliensis</name>
    <dbReference type="NCBI Taxonomy" id="3981"/>
    <lineage>
        <taxon>Eukaryota</taxon>
        <taxon>Viridiplantae</taxon>
        <taxon>Streptophyta</taxon>
        <taxon>Embryophyta</taxon>
        <taxon>Tracheophyta</taxon>
        <taxon>Spermatophyta</taxon>
        <taxon>Magnoliopsida</taxon>
        <taxon>eudicotyledons</taxon>
        <taxon>Gunneridae</taxon>
        <taxon>Pentapetalae</taxon>
        <taxon>rosids</taxon>
        <taxon>fabids</taxon>
        <taxon>Malpighiales</taxon>
        <taxon>Euphorbiaceae</taxon>
        <taxon>Crotonoideae</taxon>
        <taxon>Micrandreae</taxon>
        <taxon>Hevea</taxon>
    </lineage>
</organism>
<feature type="domain" description="HTH myb-type" evidence="5">
    <location>
        <begin position="235"/>
        <end position="284"/>
    </location>
</feature>
<dbReference type="Gene3D" id="1.10.10.60">
    <property type="entry name" value="Homeodomain-like"/>
    <property type="match status" value="2"/>
</dbReference>
<dbReference type="AlphaFoldDB" id="A0A6A6K4X9"/>
<evidence type="ECO:0000256" key="3">
    <source>
        <dbReference type="SAM" id="MobiDB-lite"/>
    </source>
</evidence>
<dbReference type="Proteomes" id="UP000467840">
    <property type="component" value="Chromosome 12"/>
</dbReference>
<evidence type="ECO:0000256" key="1">
    <source>
        <dbReference type="ARBA" id="ARBA00004123"/>
    </source>
</evidence>
<evidence type="ECO:0000259" key="5">
    <source>
        <dbReference type="PROSITE" id="PS51294"/>
    </source>
</evidence>
<feature type="domain" description="Myb-like" evidence="4">
    <location>
        <begin position="352"/>
        <end position="405"/>
    </location>
</feature>
<dbReference type="InterPro" id="IPR017930">
    <property type="entry name" value="Myb_dom"/>
</dbReference>
<dbReference type="SUPFAM" id="SSF46689">
    <property type="entry name" value="Homeodomain-like"/>
    <property type="match status" value="2"/>
</dbReference>
<dbReference type="PANTHER" id="PTHR47430:SF4">
    <property type="entry name" value="GB|AAC33480.1"/>
    <property type="match status" value="1"/>
</dbReference>
<evidence type="ECO:0000313" key="7">
    <source>
        <dbReference type="Proteomes" id="UP000467840"/>
    </source>
</evidence>
<keyword evidence="7" id="KW-1185">Reference proteome</keyword>
<dbReference type="Pfam" id="PF13921">
    <property type="entry name" value="Myb_DNA-bind_6"/>
    <property type="match status" value="1"/>
</dbReference>
<dbReference type="InterPro" id="IPR001005">
    <property type="entry name" value="SANT/Myb"/>
</dbReference>
<name>A0A6A6K4X9_HEVBR</name>
<feature type="compositionally biased region" description="Basic and acidic residues" evidence="3">
    <location>
        <begin position="133"/>
        <end position="143"/>
    </location>
</feature>
<feature type="compositionally biased region" description="Polar residues" evidence="3">
    <location>
        <begin position="1"/>
        <end position="12"/>
    </location>
</feature>
<accession>A0A6A6K4X9</accession>
<keyword evidence="2" id="KW-0539">Nucleus</keyword>
<sequence>MAETPGNESNAIEENGGNIDSAEDENLDAHALYAEDGRKDEKKRKKRKREKDVGDTGVMIDESDRKDVGNESELDGNIMKNVEPSRKESKKKKKHNVYLEAASRERMDGKLGHNVKKVKKKKVKSVENGLEGKGSERELRISKGVEATNPSERSTPKGTSKRGKRFSREEDEMVKEAVLNYISAHGLGEEGLKMVLNCKKYPELKNCWKEIGAALPWRPFVSVYYRAHILFERDKKRSWTAEECELVLKFHEKYGSDWKTLAEALGKHRIHVKDTWRRIKVANRKRGRWSQEEYQTLFDLVNMDLRMKAREETRSSKHGMLRDNICWTAISDKLGTRTTPMCCMKWYHQLTSPMVAEGEWLDVDDYQLVIALYDLDACCMEDVDWDNLLEHRSGDVCRKRWNQMVKHLGEHGNKSFAEQVEVLVERYCPDVLEAREAYNSKPVIR</sequence>
<proteinExistence type="predicted"/>
<feature type="domain" description="Myb-like" evidence="4">
    <location>
        <begin position="231"/>
        <end position="280"/>
    </location>
</feature>
<dbReference type="EMBL" id="JAAGAX010000018">
    <property type="protein sequence ID" value="KAF2283323.1"/>
    <property type="molecule type" value="Genomic_DNA"/>
</dbReference>
<evidence type="ECO:0000259" key="4">
    <source>
        <dbReference type="PROSITE" id="PS50090"/>
    </source>
</evidence>
<dbReference type="SMART" id="SM00717">
    <property type="entry name" value="SANT"/>
    <property type="match status" value="3"/>
</dbReference>
<reference evidence="6 7" key="1">
    <citation type="journal article" date="2020" name="Mol. Plant">
        <title>The Chromosome-Based Rubber Tree Genome Provides New Insights into Spurge Genome Evolution and Rubber Biosynthesis.</title>
        <authorList>
            <person name="Liu J."/>
            <person name="Shi C."/>
            <person name="Shi C.C."/>
            <person name="Li W."/>
            <person name="Zhang Q.J."/>
            <person name="Zhang Y."/>
            <person name="Li K."/>
            <person name="Lu H.F."/>
            <person name="Shi C."/>
            <person name="Zhu S.T."/>
            <person name="Xiao Z.Y."/>
            <person name="Nan H."/>
            <person name="Yue Y."/>
            <person name="Zhu X.G."/>
            <person name="Wu Y."/>
            <person name="Hong X.N."/>
            <person name="Fan G.Y."/>
            <person name="Tong Y."/>
            <person name="Zhang D."/>
            <person name="Mao C.L."/>
            <person name="Liu Y.L."/>
            <person name="Hao S.J."/>
            <person name="Liu W.Q."/>
            <person name="Lv M.Q."/>
            <person name="Zhang H.B."/>
            <person name="Liu Y."/>
            <person name="Hu-Tang G.R."/>
            <person name="Wang J.P."/>
            <person name="Wang J.H."/>
            <person name="Sun Y.H."/>
            <person name="Ni S.B."/>
            <person name="Chen W.B."/>
            <person name="Zhang X.C."/>
            <person name="Jiao Y.N."/>
            <person name="Eichler E.E."/>
            <person name="Li G.H."/>
            <person name="Liu X."/>
            <person name="Gao L.Z."/>
        </authorList>
    </citation>
    <scope>NUCLEOTIDE SEQUENCE [LARGE SCALE GENOMIC DNA]</scope>
    <source>
        <strain evidence="7">cv. GT1</strain>
        <tissue evidence="6">Leaf</tissue>
    </source>
</reference>
<feature type="domain" description="Myb-like" evidence="4">
    <location>
        <begin position="281"/>
        <end position="350"/>
    </location>
</feature>
<feature type="region of interest" description="Disordered" evidence="3">
    <location>
        <begin position="1"/>
        <end position="100"/>
    </location>
</feature>
<feature type="compositionally biased region" description="Polar residues" evidence="3">
    <location>
        <begin position="148"/>
        <end position="158"/>
    </location>
</feature>
<evidence type="ECO:0000313" key="6">
    <source>
        <dbReference type="EMBL" id="KAF2283323.1"/>
    </source>
</evidence>
<dbReference type="PROSITE" id="PS50090">
    <property type="entry name" value="MYB_LIKE"/>
    <property type="match status" value="3"/>
</dbReference>
<dbReference type="PROSITE" id="PS51294">
    <property type="entry name" value="HTH_MYB"/>
    <property type="match status" value="1"/>
</dbReference>
<dbReference type="PANTHER" id="PTHR47430">
    <property type="entry name" value="GB|AAC33480.1"/>
    <property type="match status" value="1"/>
</dbReference>
<dbReference type="GO" id="GO:0005634">
    <property type="term" value="C:nucleus"/>
    <property type="evidence" value="ECO:0007669"/>
    <property type="project" value="UniProtKB-SubCell"/>
</dbReference>
<dbReference type="CDD" id="cd00167">
    <property type="entry name" value="SANT"/>
    <property type="match status" value="1"/>
</dbReference>
<protein>
    <submittedName>
        <fullName evidence="6">Uncharacterized protein</fullName>
    </submittedName>
</protein>
<dbReference type="InterPro" id="IPR009057">
    <property type="entry name" value="Homeodomain-like_sf"/>
</dbReference>
<comment type="subcellular location">
    <subcellularLocation>
        <location evidence="1">Nucleus</location>
    </subcellularLocation>
</comment>
<feature type="region of interest" description="Disordered" evidence="3">
    <location>
        <begin position="115"/>
        <end position="169"/>
    </location>
</feature>
<comment type="caution">
    <text evidence="6">The sequence shown here is derived from an EMBL/GenBank/DDBJ whole genome shotgun (WGS) entry which is preliminary data.</text>
</comment>